<keyword evidence="4 10" id="KW-1133">Transmembrane helix</keyword>
<comment type="subcellular location">
    <subcellularLocation>
        <location evidence="1 10">Cell membrane</location>
        <topology evidence="1 10">Multi-pass membrane protein</topology>
    </subcellularLocation>
</comment>
<comment type="function">
    <text evidence="9 10">Fluoride-specific ion channel. Important for reducing fluoride concentration in the cell, thus reducing its toxicity.</text>
</comment>
<evidence type="ECO:0000256" key="8">
    <source>
        <dbReference type="ARBA" id="ARBA00035585"/>
    </source>
</evidence>
<dbReference type="GO" id="GO:0046872">
    <property type="term" value="F:metal ion binding"/>
    <property type="evidence" value="ECO:0007669"/>
    <property type="project" value="UniProtKB-KW"/>
</dbReference>
<dbReference type="HAMAP" id="MF_00454">
    <property type="entry name" value="FluC"/>
    <property type="match status" value="1"/>
</dbReference>
<feature type="transmembrane region" description="Helical" evidence="10">
    <location>
        <begin position="73"/>
        <end position="93"/>
    </location>
</feature>
<protein>
    <recommendedName>
        <fullName evidence="10">Fluoride-specific ion channel FluC</fullName>
    </recommendedName>
</protein>
<evidence type="ECO:0000256" key="5">
    <source>
        <dbReference type="ARBA" id="ARBA00023136"/>
    </source>
</evidence>
<gene>
    <name evidence="10" type="primary">fluC</name>
    <name evidence="10" type="synonym">crcB</name>
    <name evidence="11" type="ORF">GB864_13080</name>
</gene>
<dbReference type="EMBL" id="WSTA01000062">
    <property type="protein sequence ID" value="MWB99477.1"/>
    <property type="molecule type" value="Genomic_DNA"/>
</dbReference>
<dbReference type="Proteomes" id="UP000438182">
    <property type="component" value="Unassembled WGS sequence"/>
</dbReference>
<comment type="caution">
    <text evidence="11">The sequence shown here is derived from an EMBL/GenBank/DDBJ whole genome shotgun (WGS) entry which is preliminary data.</text>
</comment>
<keyword evidence="10" id="KW-0813">Transport</keyword>
<keyword evidence="2 10" id="KW-1003">Cell membrane</keyword>
<reference evidence="11 12" key="1">
    <citation type="submission" date="2019-12" db="EMBL/GenBank/DDBJ databases">
        <authorList>
            <person name="Kim Y.S."/>
        </authorList>
    </citation>
    <scope>NUCLEOTIDE SEQUENCE [LARGE SCALE GENOMIC DNA]</scope>
    <source>
        <strain evidence="11 12">MMS17-SY077</strain>
    </source>
</reference>
<feature type="transmembrane region" description="Helical" evidence="10">
    <location>
        <begin position="40"/>
        <end position="61"/>
    </location>
</feature>
<keyword evidence="10" id="KW-0479">Metal-binding</keyword>
<keyword evidence="10" id="KW-0406">Ion transport</keyword>
<feature type="binding site" evidence="10">
    <location>
        <position position="83"/>
    </location>
    <ligand>
        <name>Na(+)</name>
        <dbReference type="ChEBI" id="CHEBI:29101"/>
        <note>structural</note>
    </ligand>
</feature>
<dbReference type="PANTHER" id="PTHR28259:SF1">
    <property type="entry name" value="FLUORIDE EXPORT PROTEIN 1-RELATED"/>
    <property type="match status" value="1"/>
</dbReference>
<evidence type="ECO:0000313" key="12">
    <source>
        <dbReference type="Proteomes" id="UP000438182"/>
    </source>
</evidence>
<comment type="catalytic activity">
    <reaction evidence="8">
        <text>fluoride(in) = fluoride(out)</text>
        <dbReference type="Rhea" id="RHEA:76159"/>
        <dbReference type="ChEBI" id="CHEBI:17051"/>
    </reaction>
    <physiologicalReaction direction="left-to-right" evidence="8">
        <dbReference type="Rhea" id="RHEA:76160"/>
    </physiologicalReaction>
</comment>
<dbReference type="GO" id="GO:0062054">
    <property type="term" value="F:fluoride channel activity"/>
    <property type="evidence" value="ECO:0007669"/>
    <property type="project" value="UniProtKB-UniRule"/>
</dbReference>
<dbReference type="AlphaFoldDB" id="A0A6I4P6Y5"/>
<evidence type="ECO:0000256" key="9">
    <source>
        <dbReference type="ARBA" id="ARBA00049940"/>
    </source>
</evidence>
<sequence length="146" mass="14559">MSGGALARSALLVFLGGCLGVALRFVLEAVWPAASGAWPWTTFAINLAGAFLLGLLLETLARGGPDEGLRRSLRLGVGTGVLGGFTTYSTFSVEADRLLGAAPALGFAYALVSILAGLVAAGAGMLLAGALRPTAAPSTAPEEDAA</sequence>
<keyword evidence="3 10" id="KW-0812">Transmembrane</keyword>
<comment type="similarity">
    <text evidence="7 10">Belongs to the fluoride channel Fluc/FEX (TC 1.A.43) family.</text>
</comment>
<dbReference type="GO" id="GO:0005886">
    <property type="term" value="C:plasma membrane"/>
    <property type="evidence" value="ECO:0007669"/>
    <property type="project" value="UniProtKB-SubCell"/>
</dbReference>
<proteinExistence type="inferred from homology"/>
<keyword evidence="12" id="KW-1185">Reference proteome</keyword>
<comment type="activity regulation">
    <text evidence="10">Na(+) is not transported, but it plays an essential structural role and its presence is essential for fluoride channel function.</text>
</comment>
<dbReference type="Pfam" id="PF02537">
    <property type="entry name" value="CRCB"/>
    <property type="match status" value="1"/>
</dbReference>
<keyword evidence="5 10" id="KW-0472">Membrane</keyword>
<evidence type="ECO:0000256" key="3">
    <source>
        <dbReference type="ARBA" id="ARBA00022692"/>
    </source>
</evidence>
<evidence type="ECO:0000313" key="11">
    <source>
        <dbReference type="EMBL" id="MWB99477.1"/>
    </source>
</evidence>
<evidence type="ECO:0000256" key="10">
    <source>
        <dbReference type="HAMAP-Rule" id="MF_00454"/>
    </source>
</evidence>
<dbReference type="InterPro" id="IPR003691">
    <property type="entry name" value="FluC"/>
</dbReference>
<feature type="transmembrane region" description="Helical" evidence="10">
    <location>
        <begin position="105"/>
        <end position="128"/>
    </location>
</feature>
<accession>A0A6I4P6Y5</accession>
<dbReference type="PANTHER" id="PTHR28259">
    <property type="entry name" value="FLUORIDE EXPORT PROTEIN 1-RELATED"/>
    <property type="match status" value="1"/>
</dbReference>
<organism evidence="11 12">
    <name type="scientific">Agromyces seonyuensis</name>
    <dbReference type="NCBI Taxonomy" id="2662446"/>
    <lineage>
        <taxon>Bacteria</taxon>
        <taxon>Bacillati</taxon>
        <taxon>Actinomycetota</taxon>
        <taxon>Actinomycetes</taxon>
        <taxon>Micrococcales</taxon>
        <taxon>Microbacteriaceae</taxon>
        <taxon>Agromyces</taxon>
    </lineage>
</organism>
<evidence type="ECO:0000256" key="1">
    <source>
        <dbReference type="ARBA" id="ARBA00004651"/>
    </source>
</evidence>
<evidence type="ECO:0000256" key="7">
    <source>
        <dbReference type="ARBA" id="ARBA00035120"/>
    </source>
</evidence>
<dbReference type="GO" id="GO:0140114">
    <property type="term" value="P:cellular detoxification of fluoride"/>
    <property type="evidence" value="ECO:0007669"/>
    <property type="project" value="UniProtKB-UniRule"/>
</dbReference>
<keyword evidence="10" id="KW-0915">Sodium</keyword>
<evidence type="ECO:0000256" key="6">
    <source>
        <dbReference type="ARBA" id="ARBA00023303"/>
    </source>
</evidence>
<keyword evidence="6 10" id="KW-0407">Ion channel</keyword>
<dbReference type="RefSeq" id="WP_160425752.1">
    <property type="nucleotide sequence ID" value="NZ_WSTA01000062.1"/>
</dbReference>
<name>A0A6I4P6Y5_9MICO</name>
<evidence type="ECO:0000256" key="4">
    <source>
        <dbReference type="ARBA" id="ARBA00022989"/>
    </source>
</evidence>
<feature type="binding site" evidence="10">
    <location>
        <position position="86"/>
    </location>
    <ligand>
        <name>Na(+)</name>
        <dbReference type="ChEBI" id="CHEBI:29101"/>
        <note>structural</note>
    </ligand>
</feature>
<evidence type="ECO:0000256" key="2">
    <source>
        <dbReference type="ARBA" id="ARBA00022475"/>
    </source>
</evidence>